<comment type="caution">
    <text evidence="1">The sequence shown here is derived from an EMBL/GenBank/DDBJ whole genome shotgun (WGS) entry which is preliminary data.</text>
</comment>
<evidence type="ECO:0000313" key="2">
    <source>
        <dbReference type="Proteomes" id="UP000886595"/>
    </source>
</evidence>
<name>A0A8X7V2B1_BRACI</name>
<accession>A0A8X7V2B1</accession>
<proteinExistence type="predicted"/>
<organism evidence="1 2">
    <name type="scientific">Brassica carinata</name>
    <name type="common">Ethiopian mustard</name>
    <name type="synonym">Abyssinian cabbage</name>
    <dbReference type="NCBI Taxonomy" id="52824"/>
    <lineage>
        <taxon>Eukaryota</taxon>
        <taxon>Viridiplantae</taxon>
        <taxon>Streptophyta</taxon>
        <taxon>Embryophyta</taxon>
        <taxon>Tracheophyta</taxon>
        <taxon>Spermatophyta</taxon>
        <taxon>Magnoliopsida</taxon>
        <taxon>eudicotyledons</taxon>
        <taxon>Gunneridae</taxon>
        <taxon>Pentapetalae</taxon>
        <taxon>rosids</taxon>
        <taxon>malvids</taxon>
        <taxon>Brassicales</taxon>
        <taxon>Brassicaceae</taxon>
        <taxon>Brassiceae</taxon>
        <taxon>Brassica</taxon>
    </lineage>
</organism>
<dbReference type="Proteomes" id="UP000886595">
    <property type="component" value="Unassembled WGS sequence"/>
</dbReference>
<protein>
    <submittedName>
        <fullName evidence="1">Uncharacterized protein</fullName>
    </submittedName>
</protein>
<evidence type="ECO:0000313" key="1">
    <source>
        <dbReference type="EMBL" id="KAG2299609.1"/>
    </source>
</evidence>
<keyword evidence="2" id="KW-1185">Reference proteome</keyword>
<dbReference type="EMBL" id="JAAMPC010000008">
    <property type="protein sequence ID" value="KAG2299609.1"/>
    <property type="molecule type" value="Genomic_DNA"/>
</dbReference>
<gene>
    <name evidence="1" type="ORF">Bca52824_036081</name>
</gene>
<dbReference type="OrthoDB" id="427280at2759"/>
<reference evidence="1 2" key="1">
    <citation type="submission" date="2020-02" db="EMBL/GenBank/DDBJ databases">
        <authorList>
            <person name="Ma Q."/>
            <person name="Huang Y."/>
            <person name="Song X."/>
            <person name="Pei D."/>
        </authorList>
    </citation>
    <scope>NUCLEOTIDE SEQUENCE [LARGE SCALE GENOMIC DNA]</scope>
    <source>
        <strain evidence="1">Sxm20200214</strain>
        <tissue evidence="1">Leaf</tissue>
    </source>
</reference>
<dbReference type="AlphaFoldDB" id="A0A8X7V2B1"/>
<sequence length="142" mass="16063">MLFIEEKAKLFQDSVKVHRLVVPFLSIMPSKASGKKIFAKADDIQNQAQPLEEALNRIYIKIENLAMPFLTLLRIEDVTVSNNNLNSRTCRSEPVVEYKRYSLQKNTSLVTVIGNTFDQLVSNCPENVLLEVSGADGAKRRH</sequence>